<dbReference type="HOGENOM" id="CLU_002131_1_0_1"/>
<dbReference type="SUPFAM" id="SSF48097">
    <property type="entry name" value="Regulator of G-protein signaling, RGS"/>
    <property type="match status" value="1"/>
</dbReference>
<dbReference type="PROSITE" id="PS50132">
    <property type="entry name" value="RGS"/>
    <property type="match status" value="1"/>
</dbReference>
<dbReference type="InterPro" id="IPR016137">
    <property type="entry name" value="RGS"/>
</dbReference>
<evidence type="ECO:0000259" key="6">
    <source>
        <dbReference type="PROSITE" id="PS50195"/>
    </source>
</evidence>
<evidence type="ECO:0000256" key="4">
    <source>
        <dbReference type="SAM" id="SignalP"/>
    </source>
</evidence>
<organism evidence="8 9">
    <name type="scientific">Lachancea lanzarotensis</name>
    <dbReference type="NCBI Taxonomy" id="1245769"/>
    <lineage>
        <taxon>Eukaryota</taxon>
        <taxon>Fungi</taxon>
        <taxon>Dikarya</taxon>
        <taxon>Ascomycota</taxon>
        <taxon>Saccharomycotina</taxon>
        <taxon>Saccharomycetes</taxon>
        <taxon>Saccharomycetales</taxon>
        <taxon>Saccharomycetaceae</taxon>
        <taxon>Lachancea</taxon>
    </lineage>
</organism>
<keyword evidence="4" id="KW-0732">Signal</keyword>
<dbReference type="InterPro" id="IPR036305">
    <property type="entry name" value="RGS_sf"/>
</dbReference>
<dbReference type="Gene3D" id="3.30.1520.10">
    <property type="entry name" value="Phox-like domain"/>
    <property type="match status" value="1"/>
</dbReference>
<dbReference type="InterPro" id="IPR013937">
    <property type="entry name" value="Sorting_nexin_C"/>
</dbReference>
<sequence>MVRVVFLLLYSLVAVFARPVVAKLINKSGLGRTRILMLVLVFSRIPAIRVNVPHLGAIAVLYFIADGLVHSQEFTIKPEPTIRQLPEKNSKSQSSTIATRPLISDQLELSHEIECIIDNVIRDFVTVWYKSIDDKPDDAPFVSELRGVMDGMVKKLRDALCNVDLPELLILKMLPVLTRHFKAFRAAHKTVSDQKILENNSMNAENQHFATAVEFGRDYRIHKSISLGLDDLSVCLEKYSRMNADFLLHRLVSPNELSSGFVRILGREILCCNILSPLLQKITEPHFLNLFLISTADSLLEERTRIKEIRAALSSQVSETHQVPQPAFEESSTLCEIVINIEDDAKMYEDLLKGISYATKEETLKAVKLILMCQVIKLKKTGALSKTDSLLLNRLSLALNLVESRIKYLATHMFEPPSSRVGFKSEEFATFGKYLDSVSMIDVIKDKACFHYFSDYLKMQDTKGERCLGFWLRVEEFKNPLEDPSNGELAVISNEGFDDLIEISKDFFSGRNLYIMQSLSEQCAADVLVLQSGLKQENTIAAREYYQTARRSSLQLQSLAYEFLQVSCFPAFKQSKDFLRMISVSGFQDSGAFNRFGTEPEPEHASTSWNSAGPKVDDDIGDRAFPVEQEKSDTSEPTITEVRNHKLRTNLFGKREESSLFEHKIFEEDYLDDDANNSSDEDVPEPSYLNYCSESQKVTLGEESDPDLAVNNLNQSTLKNTIAELTISIDRLKKQLSLLNHLGLKADLTDSIPELRLLKKSERTVNREILQQELLRQQLLVQEDANSLYEKCQLSIKTYLSDISQKSGREVVFYVVSVSHVSNEIVTSWDVPRRYSEFHELNAYLKERYGGAVKFFQKKDHFPEKVKMSLVYHVSKSLLYKERTVKLERFLRCLLQIPEICQDTCFRKFLTDTNTVFTMKRRAPNENRVNLLSRVDSVSSKLFEPAPNVSQLPGKPKPGHDSDSDGPQIQHQDDALNEGDDFKKRSFIRVLCEFLVTVFSLKDSRSSWLRGRALLVVIQQLLGSTIEKYIKDSIDSMTNPASTARTASKVRMKLWVDDIFFKKLETGEPSNEREDTVQISIQARNKLQGLMVETCSRVFGVRKSRETALEIYSMLQNEYLNASLLLELMDILLAELFPSVT</sequence>
<feature type="domain" description="PX" evidence="6">
    <location>
        <begin position="792"/>
        <end position="917"/>
    </location>
</feature>
<dbReference type="STRING" id="1245769.A0A0C7MYK6"/>
<dbReference type="Pfam" id="PF00615">
    <property type="entry name" value="RGS"/>
    <property type="match status" value="1"/>
</dbReference>
<name>A0A0C7MYK6_9SACH</name>
<dbReference type="InterPro" id="IPR036871">
    <property type="entry name" value="PX_dom_sf"/>
</dbReference>
<evidence type="ECO:0000256" key="3">
    <source>
        <dbReference type="SAM" id="MobiDB-lite"/>
    </source>
</evidence>
<protein>
    <submittedName>
        <fullName evidence="8">LALA0S06e05402g1_1</fullName>
    </submittedName>
</protein>
<feature type="region of interest" description="Disordered" evidence="3">
    <location>
        <begin position="944"/>
        <end position="974"/>
    </location>
</feature>
<dbReference type="SMART" id="SM00313">
    <property type="entry name" value="PXA"/>
    <property type="match status" value="1"/>
</dbReference>
<dbReference type="Proteomes" id="UP000054304">
    <property type="component" value="Unassembled WGS sequence"/>
</dbReference>
<dbReference type="PANTHER" id="PTHR22775">
    <property type="entry name" value="SORTING NEXIN"/>
    <property type="match status" value="1"/>
</dbReference>
<dbReference type="RefSeq" id="XP_022629078.1">
    <property type="nucleotide sequence ID" value="XM_022771923.1"/>
</dbReference>
<feature type="domain" description="RGS" evidence="5">
    <location>
        <begin position="439"/>
        <end position="582"/>
    </location>
</feature>
<reference evidence="8 9" key="1">
    <citation type="submission" date="2014-12" db="EMBL/GenBank/DDBJ databases">
        <authorList>
            <person name="Neuveglise Cecile"/>
        </authorList>
    </citation>
    <scope>NUCLEOTIDE SEQUENCE [LARGE SCALE GENOMIC DNA]</scope>
    <source>
        <strain evidence="8 9">CBS 12615</strain>
    </source>
</reference>
<dbReference type="SMART" id="SM00315">
    <property type="entry name" value="RGS"/>
    <property type="match status" value="1"/>
</dbReference>
<accession>A0A0C7MYK6</accession>
<feature type="coiled-coil region" evidence="2">
    <location>
        <begin position="715"/>
        <end position="742"/>
    </location>
</feature>
<evidence type="ECO:0000256" key="2">
    <source>
        <dbReference type="SAM" id="Coils"/>
    </source>
</evidence>
<evidence type="ECO:0000259" key="5">
    <source>
        <dbReference type="PROSITE" id="PS50132"/>
    </source>
</evidence>
<evidence type="ECO:0000313" key="9">
    <source>
        <dbReference type="Proteomes" id="UP000054304"/>
    </source>
</evidence>
<dbReference type="Pfam" id="PF02194">
    <property type="entry name" value="PXA"/>
    <property type="match status" value="1"/>
</dbReference>
<comment type="similarity">
    <text evidence="1">Belongs to the sorting nexin family.</text>
</comment>
<dbReference type="GO" id="GO:0035091">
    <property type="term" value="F:phosphatidylinositol binding"/>
    <property type="evidence" value="ECO:0007669"/>
    <property type="project" value="InterPro"/>
</dbReference>
<keyword evidence="2" id="KW-0175">Coiled coil</keyword>
<gene>
    <name evidence="8" type="ORF">LALA0_S06e05402g</name>
</gene>
<keyword evidence="9" id="KW-1185">Reference proteome</keyword>
<evidence type="ECO:0000259" key="7">
    <source>
        <dbReference type="PROSITE" id="PS51207"/>
    </source>
</evidence>
<dbReference type="InterPro" id="IPR003114">
    <property type="entry name" value="Phox_assoc"/>
</dbReference>
<dbReference type="AlphaFoldDB" id="A0A0C7MYK6"/>
<dbReference type="SMART" id="SM00312">
    <property type="entry name" value="PX"/>
    <property type="match status" value="1"/>
</dbReference>
<dbReference type="SUPFAM" id="SSF64268">
    <property type="entry name" value="PX domain"/>
    <property type="match status" value="1"/>
</dbReference>
<dbReference type="PROSITE" id="PS51207">
    <property type="entry name" value="PXA"/>
    <property type="match status" value="1"/>
</dbReference>
<dbReference type="PANTHER" id="PTHR22775:SF3">
    <property type="entry name" value="SORTING NEXIN-13"/>
    <property type="match status" value="1"/>
</dbReference>
<evidence type="ECO:0000256" key="1">
    <source>
        <dbReference type="ARBA" id="ARBA00010883"/>
    </source>
</evidence>
<dbReference type="InterPro" id="IPR001683">
    <property type="entry name" value="PX_dom"/>
</dbReference>
<dbReference type="Pfam" id="PF08628">
    <property type="entry name" value="Nexin_C"/>
    <property type="match status" value="1"/>
</dbReference>
<evidence type="ECO:0000313" key="8">
    <source>
        <dbReference type="EMBL" id="CEP62856.1"/>
    </source>
</evidence>
<feature type="chain" id="PRO_5002195387" evidence="4">
    <location>
        <begin position="18"/>
        <end position="1141"/>
    </location>
</feature>
<dbReference type="OrthoDB" id="120967at2759"/>
<feature type="domain" description="PXA" evidence="7">
    <location>
        <begin position="106"/>
        <end position="297"/>
    </location>
</feature>
<dbReference type="Gene3D" id="1.10.167.10">
    <property type="entry name" value="Regulator of G-protein Signalling 4, domain 2"/>
    <property type="match status" value="1"/>
</dbReference>
<dbReference type="PROSITE" id="PS50195">
    <property type="entry name" value="PX"/>
    <property type="match status" value="1"/>
</dbReference>
<dbReference type="InterPro" id="IPR044926">
    <property type="entry name" value="RGS_subdomain_2"/>
</dbReference>
<dbReference type="EMBL" id="LN736365">
    <property type="protein sequence ID" value="CEP62856.1"/>
    <property type="molecule type" value="Genomic_DNA"/>
</dbReference>
<feature type="signal peptide" evidence="4">
    <location>
        <begin position="1"/>
        <end position="17"/>
    </location>
</feature>
<proteinExistence type="inferred from homology"/>
<dbReference type="Pfam" id="PF00787">
    <property type="entry name" value="PX"/>
    <property type="match status" value="1"/>
</dbReference>
<dbReference type="GeneID" id="34686337"/>